<accession>A0A1G4E1U0</accession>
<dbReference type="VEuPathDB" id="PlasmoDB:PVPAM_000009200"/>
<protein>
    <submittedName>
        <fullName evidence="2">Vir protein, putative</fullName>
    </submittedName>
</protein>
<feature type="region of interest" description="Disordered" evidence="1">
    <location>
        <begin position="281"/>
        <end position="352"/>
    </location>
</feature>
<dbReference type="Proteomes" id="UP000196402">
    <property type="component" value="Unassembled WGS sequence"/>
</dbReference>
<dbReference type="VEuPathDB" id="PlasmoDB:PVW1_130053700"/>
<name>A0A1G4E1U0_PLAVI</name>
<dbReference type="AlphaFoldDB" id="A0A1G4E1U0"/>
<proteinExistence type="predicted"/>
<dbReference type="VEuPathDB" id="PlasmoDB:PVX_078695"/>
<evidence type="ECO:0000256" key="1">
    <source>
        <dbReference type="SAM" id="MobiDB-lite"/>
    </source>
</evidence>
<evidence type="ECO:0000313" key="3">
    <source>
        <dbReference type="Proteomes" id="UP000196402"/>
    </source>
</evidence>
<feature type="compositionally biased region" description="Basic and acidic residues" evidence="1">
    <location>
        <begin position="296"/>
        <end position="309"/>
    </location>
</feature>
<evidence type="ECO:0000313" key="2">
    <source>
        <dbReference type="EMBL" id="SCA59991.1"/>
    </source>
</evidence>
<sequence length="427" mass="49931">MNRKKNTYTLNDFLQEDDKLQFSKYNTLYQAYFEVNCYDNEHHFSYCPPNENYHPLTGSILELYKKFERNIKLIWDEEKEVYKNVEENKKELCFYLKYWLYDQIIDKNIDSELSQFWELWKNRKTKNCPNCTCEFEVQNISDINVLKTIYDYILFKDTYDNEEKINAAISKKKFCPYIDDARILYSLKKTTCTEKTGTFCNEIKKYIIPHLKIDDNFVITCNNEEESDHYPHNGQVLGNLSYGTQKEEHGKRSVILEERELDSGAETPLRGLVPVEGAAAIEEGRVVGGENEGMEDNERDRESEIKGDKTPFLPIVQSGRGSPDNDLSRKSYESDKGDVNLYSLPDSTENGNSNGTIISASGVGLTGFLFILYKFTPIRTWIDPRIRKTKKELRNGINESNELQSHDYNFHYADMDINRYNIAYQSR</sequence>
<dbReference type="Pfam" id="PF05795">
    <property type="entry name" value="Plasmodium_Vir"/>
    <property type="match status" value="1"/>
</dbReference>
<dbReference type="VEuPathDB" id="PlasmoDB:PVP01_0005890"/>
<gene>
    <name evidence="2" type="ORF">PVT01_000061200</name>
</gene>
<reference evidence="2 3" key="1">
    <citation type="submission" date="2016-07" db="EMBL/GenBank/DDBJ databases">
        <authorList>
            <consortium name="Pathogen Informatics"/>
        </authorList>
    </citation>
    <scope>NUCLEOTIDE SEQUENCE [LARGE SCALE GENOMIC DNA]</scope>
</reference>
<feature type="compositionally biased region" description="Basic and acidic residues" evidence="1">
    <location>
        <begin position="326"/>
        <end position="338"/>
    </location>
</feature>
<dbReference type="InterPro" id="IPR008780">
    <property type="entry name" value="Plasmodium_Vir"/>
</dbReference>
<dbReference type="EMBL" id="FLYH01000147">
    <property type="protein sequence ID" value="SCA59991.1"/>
    <property type="molecule type" value="Genomic_DNA"/>
</dbReference>
<organism evidence="2 3">
    <name type="scientific">Plasmodium vivax</name>
    <name type="common">malaria parasite P. vivax</name>
    <dbReference type="NCBI Taxonomy" id="5855"/>
    <lineage>
        <taxon>Eukaryota</taxon>
        <taxon>Sar</taxon>
        <taxon>Alveolata</taxon>
        <taxon>Apicomplexa</taxon>
        <taxon>Aconoidasida</taxon>
        <taxon>Haemosporida</taxon>
        <taxon>Plasmodiidae</taxon>
        <taxon>Plasmodium</taxon>
        <taxon>Plasmodium (Plasmodium)</taxon>
    </lineage>
</organism>